<reference evidence="2" key="1">
    <citation type="submission" date="2019-12" db="EMBL/GenBank/DDBJ databases">
        <title>Genome sequencing and annotation of Brassica cretica.</title>
        <authorList>
            <person name="Studholme D.J."/>
            <person name="Sarris P.F."/>
        </authorList>
    </citation>
    <scope>NUCLEOTIDE SEQUENCE</scope>
    <source>
        <strain evidence="2">PFS-102/07</strain>
        <tissue evidence="2">Leaf</tissue>
    </source>
</reference>
<feature type="compositionally biased region" description="Basic and acidic residues" evidence="1">
    <location>
        <begin position="79"/>
        <end position="94"/>
    </location>
</feature>
<comment type="caution">
    <text evidence="2">The sequence shown here is derived from an EMBL/GenBank/DDBJ whole genome shotgun (WGS) entry which is preliminary data.</text>
</comment>
<dbReference type="EMBL" id="QGKY02000246">
    <property type="protein sequence ID" value="KAF2584935.1"/>
    <property type="molecule type" value="Genomic_DNA"/>
</dbReference>
<organism evidence="2">
    <name type="scientific">Brassica cretica</name>
    <name type="common">Mustard</name>
    <dbReference type="NCBI Taxonomy" id="69181"/>
    <lineage>
        <taxon>Eukaryota</taxon>
        <taxon>Viridiplantae</taxon>
        <taxon>Streptophyta</taxon>
        <taxon>Embryophyta</taxon>
        <taxon>Tracheophyta</taxon>
        <taxon>Spermatophyta</taxon>
        <taxon>Magnoliopsida</taxon>
        <taxon>eudicotyledons</taxon>
        <taxon>Gunneridae</taxon>
        <taxon>Pentapetalae</taxon>
        <taxon>rosids</taxon>
        <taxon>malvids</taxon>
        <taxon>Brassicales</taxon>
        <taxon>Brassicaceae</taxon>
        <taxon>Brassiceae</taxon>
        <taxon>Brassica</taxon>
    </lineage>
</organism>
<gene>
    <name evidence="2" type="ORF">F2Q70_00037580</name>
</gene>
<evidence type="ECO:0000256" key="1">
    <source>
        <dbReference type="SAM" id="MobiDB-lite"/>
    </source>
</evidence>
<name>A0A8S9JRY6_BRACR</name>
<accession>A0A8S9JRY6</accession>
<dbReference type="AlphaFoldDB" id="A0A8S9JRY6"/>
<protein>
    <submittedName>
        <fullName evidence="2">Uncharacterized protein</fullName>
    </submittedName>
</protein>
<evidence type="ECO:0000313" key="2">
    <source>
        <dbReference type="EMBL" id="KAF2584935.1"/>
    </source>
</evidence>
<sequence length="107" mass="12016">MDTPMPQTCGTGSEAPELSSVCAFLSQPPPVRSSKATMANFGILKIWSRRGLRDPRFGSPTVGKEERAQRKAQRSLTSHRIENVEEDETRRRESDHLVMMDCRLAAK</sequence>
<feature type="region of interest" description="Disordered" evidence="1">
    <location>
        <begin position="54"/>
        <end position="94"/>
    </location>
</feature>
<proteinExistence type="predicted"/>